<feature type="transmembrane region" description="Helical" evidence="1">
    <location>
        <begin position="48"/>
        <end position="67"/>
    </location>
</feature>
<dbReference type="EMBL" id="JAAIIF010000014">
    <property type="protein sequence ID" value="NMM96823.1"/>
    <property type="molecule type" value="Genomic_DNA"/>
</dbReference>
<name>A0A7Y0EVL7_9BIFI</name>
<dbReference type="SUPFAM" id="SSF53850">
    <property type="entry name" value="Periplasmic binding protein-like II"/>
    <property type="match status" value="1"/>
</dbReference>
<evidence type="ECO:0000256" key="1">
    <source>
        <dbReference type="SAM" id="Phobius"/>
    </source>
</evidence>
<proteinExistence type="predicted"/>
<keyword evidence="3" id="KW-1185">Reference proteome</keyword>
<keyword evidence="1" id="KW-0472">Membrane</keyword>
<dbReference type="Proteomes" id="UP000529710">
    <property type="component" value="Unassembled WGS sequence"/>
</dbReference>
<gene>
    <name evidence="2" type="ORF">G1C98_1559</name>
</gene>
<protein>
    <submittedName>
        <fullName evidence="2">Uncharacterized protein</fullName>
    </submittedName>
</protein>
<keyword evidence="1" id="KW-1133">Transmembrane helix</keyword>
<dbReference type="RefSeq" id="WP_169080709.1">
    <property type="nucleotide sequence ID" value="NZ_JAAIIF010000014.1"/>
</dbReference>
<dbReference type="Gene3D" id="3.40.190.10">
    <property type="entry name" value="Periplasmic binding protein-like II"/>
    <property type="match status" value="1"/>
</dbReference>
<keyword evidence="1" id="KW-0812">Transmembrane</keyword>
<evidence type="ECO:0000313" key="2">
    <source>
        <dbReference type="EMBL" id="NMM96823.1"/>
    </source>
</evidence>
<sequence>MAAMKLTDEQRQAVDALSVAPEHAGESKLTVFRSLPARAKLTYFREHFLVPLLAAIIVIALATFMIVKAATPATRPKLYAAVIDSAITTTEAQQLQKDFSAKLGQSVNIDSYFDTSKDGLDKLQTMLSSKQIDVIIAPQSKFKQLAGYGYFRNLATSLNTTQRNSLKNDLVRLNGYDDADDDDPDVSGSGKGAAKPYGLSLAQAKTWNSFDGADSKALIGIAANTQNAGTAREFIDWLYR</sequence>
<organism evidence="2 3">
    <name type="scientific">Bifidobacterium erythrocebi</name>
    <dbReference type="NCBI Taxonomy" id="2675325"/>
    <lineage>
        <taxon>Bacteria</taxon>
        <taxon>Bacillati</taxon>
        <taxon>Actinomycetota</taxon>
        <taxon>Actinomycetes</taxon>
        <taxon>Bifidobacteriales</taxon>
        <taxon>Bifidobacteriaceae</taxon>
        <taxon>Bifidobacterium</taxon>
    </lineage>
</organism>
<accession>A0A7Y0EVL7</accession>
<comment type="caution">
    <text evidence="2">The sequence shown here is derived from an EMBL/GenBank/DDBJ whole genome shotgun (WGS) entry which is preliminary data.</text>
</comment>
<evidence type="ECO:0000313" key="3">
    <source>
        <dbReference type="Proteomes" id="UP000529710"/>
    </source>
</evidence>
<reference evidence="2 3" key="1">
    <citation type="submission" date="2020-02" db="EMBL/GenBank/DDBJ databases">
        <title>Characterization of phylogenetic diversity of novel bifidobacterial species isolated in Czech ZOOs.</title>
        <authorList>
            <person name="Lugli G.A."/>
            <person name="Vera N.B."/>
            <person name="Ventura M."/>
        </authorList>
    </citation>
    <scope>NUCLEOTIDE SEQUENCE [LARGE SCALE GENOMIC DNA]</scope>
    <source>
        <strain evidence="2 3">DSM 109960</strain>
    </source>
</reference>
<dbReference type="AlphaFoldDB" id="A0A7Y0EVL7"/>